<dbReference type="InterPro" id="IPR053384">
    <property type="entry name" value="SAM-dep_methyltransferase"/>
</dbReference>
<protein>
    <submittedName>
        <fullName evidence="6 7">Nicotinamide N-methyltransferase</fullName>
    </submittedName>
</protein>
<dbReference type="RefSeq" id="XP_007259099.2">
    <property type="nucleotide sequence ID" value="XM_007259037.4"/>
</dbReference>
<evidence type="ECO:0000313" key="8">
    <source>
        <dbReference type="Proteomes" id="UP000694621"/>
    </source>
</evidence>
<evidence type="ECO:0000313" key="9">
    <source>
        <dbReference type="Proteomes" id="UP000752171"/>
    </source>
</evidence>
<keyword evidence="3" id="KW-0808">Transferase</keyword>
<evidence type="ECO:0000256" key="3">
    <source>
        <dbReference type="ARBA" id="ARBA00022679"/>
    </source>
</evidence>
<feature type="binding site" evidence="5">
    <location>
        <position position="20"/>
    </location>
    <ligand>
        <name>S-adenosyl-L-methionine</name>
        <dbReference type="ChEBI" id="CHEBI:59789"/>
    </ligand>
</feature>
<dbReference type="GO" id="GO:0005829">
    <property type="term" value="C:cytosol"/>
    <property type="evidence" value="ECO:0007669"/>
    <property type="project" value="TreeGrafter"/>
</dbReference>
<dbReference type="NCBIfam" id="NF041360">
    <property type="entry name" value="GntF_guanitoxin"/>
    <property type="match status" value="1"/>
</dbReference>
<dbReference type="EMBL" id="JAICCE010000021">
    <property type="protein sequence ID" value="KAG9262406.1"/>
    <property type="molecule type" value="Genomic_DNA"/>
</dbReference>
<dbReference type="Proteomes" id="UP000694621">
    <property type="component" value="Unplaced"/>
</dbReference>
<evidence type="ECO:0000313" key="6">
    <source>
        <dbReference type="EMBL" id="KAG9262406.1"/>
    </source>
</evidence>
<reference evidence="7" key="2">
    <citation type="submission" date="2025-05" db="UniProtKB">
        <authorList>
            <consortium name="Ensembl"/>
        </authorList>
    </citation>
    <scope>IDENTIFICATION</scope>
</reference>
<feature type="binding site" evidence="5">
    <location>
        <begin position="63"/>
        <end position="64"/>
    </location>
    <ligand>
        <name>S-adenosyl-L-methionine</name>
        <dbReference type="ChEBI" id="CHEBI:59789"/>
    </ligand>
</feature>
<evidence type="ECO:0000256" key="2">
    <source>
        <dbReference type="ARBA" id="ARBA00022603"/>
    </source>
</evidence>
<dbReference type="Pfam" id="PF01234">
    <property type="entry name" value="NNMT_PNMT_TEMT"/>
    <property type="match status" value="1"/>
</dbReference>
<proteinExistence type="inferred from homology"/>
<keyword evidence="4 5" id="KW-0949">S-adenosyl-L-methionine</keyword>
<evidence type="ECO:0000256" key="5">
    <source>
        <dbReference type="PIRSR" id="PIRSR000384-1"/>
    </source>
</evidence>
<dbReference type="OrthoDB" id="10050085at2759"/>
<dbReference type="SUPFAM" id="SSF53335">
    <property type="entry name" value="S-adenosyl-L-methionine-dependent methyltransferases"/>
    <property type="match status" value="1"/>
</dbReference>
<name>A0A8B9L0N0_ASTMX</name>
<dbReference type="FunFam" id="3.40.50.150:FF:000065">
    <property type="entry name" value="Phenylethanolamine N-methyltransferase"/>
    <property type="match status" value="1"/>
</dbReference>
<organism evidence="7 8">
    <name type="scientific">Astyanax mexicanus</name>
    <name type="common">Blind cave fish</name>
    <name type="synonym">Astyanax fasciatus mexicanus</name>
    <dbReference type="NCBI Taxonomy" id="7994"/>
    <lineage>
        <taxon>Eukaryota</taxon>
        <taxon>Metazoa</taxon>
        <taxon>Chordata</taxon>
        <taxon>Craniata</taxon>
        <taxon>Vertebrata</taxon>
        <taxon>Euteleostomi</taxon>
        <taxon>Actinopterygii</taxon>
        <taxon>Neopterygii</taxon>
        <taxon>Teleostei</taxon>
        <taxon>Ostariophysi</taxon>
        <taxon>Characiformes</taxon>
        <taxon>Characoidei</taxon>
        <taxon>Acestrorhamphidae</taxon>
        <taxon>Acestrorhamphinae</taxon>
        <taxon>Astyanax</taxon>
    </lineage>
</organism>
<reference evidence="6 9" key="1">
    <citation type="submission" date="2021-07" db="EMBL/GenBank/DDBJ databases">
        <authorList>
            <person name="Imarazene B."/>
            <person name="Zahm M."/>
            <person name="Klopp C."/>
            <person name="Cabau C."/>
            <person name="Beille S."/>
            <person name="Jouanno E."/>
            <person name="Castinel A."/>
            <person name="Lluch J."/>
            <person name="Gil L."/>
            <person name="Kuchtly C."/>
            <person name="Lopez Roques C."/>
            <person name="Donnadieu C."/>
            <person name="Parrinello H."/>
            <person name="Journot L."/>
            <person name="Du K."/>
            <person name="Schartl M."/>
            <person name="Retaux S."/>
            <person name="Guiguen Y."/>
        </authorList>
    </citation>
    <scope>NUCLEOTIDE SEQUENCE [LARGE SCALE GENOMIC DNA]</scope>
    <source>
        <strain evidence="6">Pach_M1</strain>
        <tissue evidence="6">Testis</tissue>
    </source>
</reference>
<dbReference type="PANTHER" id="PTHR10867">
    <property type="entry name" value="NNMT/PNMT/TEMT FAMILY MEMBER"/>
    <property type="match status" value="1"/>
</dbReference>
<sequence>MEAGFTEGEFYQDHFDSRAYTNIFFSSPEGHSDEKSLLVFVLDALSRTFSGGKYSGQKLVEVGSGPTIHSIISASEHFQEITLSDYAERNLEEIQKWLRNEEGCFNWNPVIEYICKLEKKSPSEVEAKIRQRVKHILKCDVRLENPFHPENLKPADCVITSLCLEAACKDMQAYKKALAGLASLLRPNGALVMVGVLGESFYVVNQTRFSCLPLTEQNIKEYLKDVGFTVHEFEIFSGPKPENNEVSDYEAVFQLVALKTS</sequence>
<dbReference type="GO" id="GO:0008757">
    <property type="term" value="F:S-adenosylmethionine-dependent methyltransferase activity"/>
    <property type="evidence" value="ECO:0007669"/>
    <property type="project" value="UniProtKB-ARBA"/>
</dbReference>
<dbReference type="GO" id="GO:0008170">
    <property type="term" value="F:N-methyltransferase activity"/>
    <property type="evidence" value="ECO:0007669"/>
    <property type="project" value="TreeGrafter"/>
</dbReference>
<gene>
    <name evidence="6" type="primary">NNMT</name>
    <name evidence="6" type="ORF">AMEX_G24176</name>
</gene>
<dbReference type="Ensembl" id="ENSAMXT00005047207.1">
    <property type="protein sequence ID" value="ENSAMXP00005043426.1"/>
    <property type="gene ID" value="ENSAMXG00005020209.1"/>
</dbReference>
<dbReference type="PANTHER" id="PTHR10867:SF32">
    <property type="entry name" value="NICOTINAMIDE N-METHYLTRANSFERASE"/>
    <property type="match status" value="1"/>
</dbReference>
<keyword evidence="2" id="KW-0489">Methyltransferase</keyword>
<feature type="binding site" evidence="5">
    <location>
        <position position="90"/>
    </location>
    <ligand>
        <name>S-adenosyl-L-methionine</name>
        <dbReference type="ChEBI" id="CHEBI:59789"/>
    </ligand>
</feature>
<feature type="binding site" evidence="5">
    <location>
        <position position="85"/>
    </location>
    <ligand>
        <name>S-adenosyl-L-methionine</name>
        <dbReference type="ChEBI" id="CHEBI:59789"/>
    </ligand>
</feature>
<dbReference type="InterPro" id="IPR000940">
    <property type="entry name" value="NNMT_TEMT_trans"/>
</dbReference>
<dbReference type="KEGG" id="amex:103032094"/>
<dbReference type="AlphaFoldDB" id="A0A8B9L0N0"/>
<comment type="similarity">
    <text evidence="1">Belongs to the class I-like SAM-binding methyltransferase superfamily. NNMT/PNMT/TEMT family.</text>
</comment>
<dbReference type="Gene3D" id="3.40.50.150">
    <property type="entry name" value="Vaccinia Virus protein VP39"/>
    <property type="match status" value="1"/>
</dbReference>
<evidence type="ECO:0000313" key="7">
    <source>
        <dbReference type="Ensembl" id="ENSAMXP00005043426.1"/>
    </source>
</evidence>
<dbReference type="GO" id="GO:0032259">
    <property type="term" value="P:methylation"/>
    <property type="evidence" value="ECO:0007669"/>
    <property type="project" value="UniProtKB-KW"/>
</dbReference>
<dbReference type="PROSITE" id="PS51681">
    <property type="entry name" value="SAM_MT_NNMT_PNMT_TEMT"/>
    <property type="match status" value="1"/>
</dbReference>
<accession>A0A8B9L0N0</accession>
<feature type="binding site" evidence="5">
    <location>
        <begin position="140"/>
        <end position="141"/>
    </location>
    <ligand>
        <name>S-adenosyl-L-methionine</name>
        <dbReference type="ChEBI" id="CHEBI:59789"/>
    </ligand>
</feature>
<dbReference type="PIRSF" id="PIRSF000384">
    <property type="entry name" value="PNMTase"/>
    <property type="match status" value="1"/>
</dbReference>
<evidence type="ECO:0000256" key="1">
    <source>
        <dbReference type="ARBA" id="ARBA00007996"/>
    </source>
</evidence>
<evidence type="ECO:0000256" key="4">
    <source>
        <dbReference type="ARBA" id="ARBA00022691"/>
    </source>
</evidence>
<dbReference type="InterPro" id="IPR029063">
    <property type="entry name" value="SAM-dependent_MTases_sf"/>
</dbReference>
<dbReference type="Proteomes" id="UP000752171">
    <property type="component" value="Unassembled WGS sequence"/>
</dbReference>